<dbReference type="InParanoid" id="F4NXU2"/>
<name>F4NXU2_BATDJ</name>
<dbReference type="RefSeq" id="XP_006677440.1">
    <property type="nucleotide sequence ID" value="XM_006677377.1"/>
</dbReference>
<accession>F4NXU2</accession>
<organism evidence="1 2">
    <name type="scientific">Batrachochytrium dendrobatidis (strain JAM81 / FGSC 10211)</name>
    <name type="common">Frog chytrid fungus</name>
    <dbReference type="NCBI Taxonomy" id="684364"/>
    <lineage>
        <taxon>Eukaryota</taxon>
        <taxon>Fungi</taxon>
        <taxon>Fungi incertae sedis</taxon>
        <taxon>Chytridiomycota</taxon>
        <taxon>Chytridiomycota incertae sedis</taxon>
        <taxon>Chytridiomycetes</taxon>
        <taxon>Rhizophydiales</taxon>
        <taxon>Rhizophydiales incertae sedis</taxon>
        <taxon>Batrachochytrium</taxon>
    </lineage>
</organism>
<dbReference type="GeneID" id="18240522"/>
<keyword evidence="2" id="KW-1185">Reference proteome</keyword>
<evidence type="ECO:0000313" key="2">
    <source>
        <dbReference type="Proteomes" id="UP000007241"/>
    </source>
</evidence>
<gene>
    <name evidence="1" type="ORF">BATDEDRAFT_34651</name>
</gene>
<reference evidence="1 2" key="1">
    <citation type="submission" date="2009-12" db="EMBL/GenBank/DDBJ databases">
        <title>The draft genome of Batrachochytrium dendrobatidis.</title>
        <authorList>
            <consortium name="US DOE Joint Genome Institute (JGI-PGF)"/>
            <person name="Kuo A."/>
            <person name="Salamov A."/>
            <person name="Schmutz J."/>
            <person name="Lucas S."/>
            <person name="Pitluck S."/>
            <person name="Rosenblum E."/>
            <person name="Stajich J."/>
            <person name="Eisen M."/>
            <person name="Grigoriev I.V."/>
        </authorList>
    </citation>
    <scope>NUCLEOTIDE SEQUENCE [LARGE SCALE GENOMIC DNA]</scope>
    <source>
        <strain evidence="2">JAM81 / FGSC 10211</strain>
    </source>
</reference>
<dbReference type="EMBL" id="GL882881">
    <property type="protein sequence ID" value="EGF81906.1"/>
    <property type="molecule type" value="Genomic_DNA"/>
</dbReference>
<sequence>MHEFPMEISKWHTKSGFLDNTKTMYWRNFENSLIDPLKMPGLLVLETLANSKLLWWVDITCQGVSPNHKNIGKSKFAASANLTLHSLQPPLSFLLLECVAVTIPHLTQGVDKIDGVGLAKQPSKTAYKSIQETKVAHIRQHNQTSRLISEWSQIIDKKPRGTDRIYITII</sequence>
<dbReference type="AlphaFoldDB" id="F4NXU2"/>
<proteinExistence type="predicted"/>
<dbReference type="Proteomes" id="UP000007241">
    <property type="component" value="Unassembled WGS sequence"/>
</dbReference>
<dbReference type="HOGENOM" id="CLU_1570337_0_0_1"/>
<protein>
    <submittedName>
        <fullName evidence="1">Expressed protein</fullName>
    </submittedName>
</protein>
<evidence type="ECO:0000313" key="1">
    <source>
        <dbReference type="EMBL" id="EGF81906.1"/>
    </source>
</evidence>